<reference evidence="14 15" key="1">
    <citation type="journal article" date="2021" name="Sci. Rep.">
        <title>The genome of the diatom Chaetoceros tenuissimus carries an ancient integrated fragment of an extant virus.</title>
        <authorList>
            <person name="Hongo Y."/>
            <person name="Kimura K."/>
            <person name="Takaki Y."/>
            <person name="Yoshida Y."/>
            <person name="Baba S."/>
            <person name="Kobayashi G."/>
            <person name="Nagasaki K."/>
            <person name="Hano T."/>
            <person name="Tomaru Y."/>
        </authorList>
    </citation>
    <scope>NUCLEOTIDE SEQUENCE [LARGE SCALE GENOMIC DNA]</scope>
    <source>
        <strain evidence="14 15">NIES-3715</strain>
    </source>
</reference>
<evidence type="ECO:0000256" key="8">
    <source>
        <dbReference type="ARBA" id="ARBA00022759"/>
    </source>
</evidence>
<evidence type="ECO:0000313" key="14">
    <source>
        <dbReference type="EMBL" id="GFH52926.1"/>
    </source>
</evidence>
<comment type="caution">
    <text evidence="14">The sequence shown here is derived from an EMBL/GenBank/DDBJ whole genome shotgun (WGS) entry which is preliminary data.</text>
</comment>
<dbReference type="InterPro" id="IPR022898">
    <property type="entry name" value="RNase_HII"/>
</dbReference>
<dbReference type="GO" id="GO:0032299">
    <property type="term" value="C:ribonuclease H2 complex"/>
    <property type="evidence" value="ECO:0007669"/>
    <property type="project" value="TreeGrafter"/>
</dbReference>
<dbReference type="PROSITE" id="PS51975">
    <property type="entry name" value="RNASE_H_2"/>
    <property type="match status" value="1"/>
</dbReference>
<dbReference type="InterPro" id="IPR012337">
    <property type="entry name" value="RNaseH-like_sf"/>
</dbReference>
<dbReference type="AlphaFoldDB" id="A0AAD3CXG7"/>
<dbReference type="GO" id="GO:0005737">
    <property type="term" value="C:cytoplasm"/>
    <property type="evidence" value="ECO:0007669"/>
    <property type="project" value="UniProtKB-SubCell"/>
</dbReference>
<keyword evidence="9 12" id="KW-0378">Hydrolase</keyword>
<dbReference type="Gene3D" id="3.30.420.10">
    <property type="entry name" value="Ribonuclease H-like superfamily/Ribonuclease H"/>
    <property type="match status" value="1"/>
</dbReference>
<dbReference type="PANTHER" id="PTHR10954">
    <property type="entry name" value="RIBONUCLEASE H2 SUBUNIT A"/>
    <property type="match status" value="1"/>
</dbReference>
<comment type="function">
    <text evidence="2 12">Endonuclease that specifically degrades the RNA of RNA-DNA hybrids.</text>
</comment>
<evidence type="ECO:0000256" key="1">
    <source>
        <dbReference type="ARBA" id="ARBA00000077"/>
    </source>
</evidence>
<feature type="domain" description="RNase H type-2" evidence="13">
    <location>
        <begin position="52"/>
        <end position="250"/>
    </location>
</feature>
<dbReference type="GO" id="GO:0004523">
    <property type="term" value="F:RNA-DNA hybrid ribonuclease activity"/>
    <property type="evidence" value="ECO:0007669"/>
    <property type="project" value="UniProtKB-EC"/>
</dbReference>
<dbReference type="Proteomes" id="UP001054902">
    <property type="component" value="Unassembled WGS sequence"/>
</dbReference>
<evidence type="ECO:0000256" key="11">
    <source>
        <dbReference type="PROSITE-ProRule" id="PRU01319"/>
    </source>
</evidence>
<dbReference type="InterPro" id="IPR001352">
    <property type="entry name" value="RNase_HII/HIII"/>
</dbReference>
<evidence type="ECO:0000256" key="7">
    <source>
        <dbReference type="ARBA" id="ARBA00022723"/>
    </source>
</evidence>
<evidence type="ECO:0000256" key="3">
    <source>
        <dbReference type="ARBA" id="ARBA00004496"/>
    </source>
</evidence>
<dbReference type="GO" id="GO:0006298">
    <property type="term" value="P:mismatch repair"/>
    <property type="evidence" value="ECO:0007669"/>
    <property type="project" value="TreeGrafter"/>
</dbReference>
<dbReference type="CDD" id="cd07182">
    <property type="entry name" value="RNase_HII_bacteria_HII_like"/>
    <property type="match status" value="1"/>
</dbReference>
<evidence type="ECO:0000256" key="5">
    <source>
        <dbReference type="ARBA" id="ARBA00022490"/>
    </source>
</evidence>
<proteinExistence type="inferred from homology"/>
<accession>A0AAD3CXG7</accession>
<keyword evidence="10" id="KW-0464">Manganese</keyword>
<dbReference type="GO" id="GO:0043137">
    <property type="term" value="P:DNA replication, removal of RNA primer"/>
    <property type="evidence" value="ECO:0007669"/>
    <property type="project" value="TreeGrafter"/>
</dbReference>
<organism evidence="14 15">
    <name type="scientific">Chaetoceros tenuissimus</name>
    <dbReference type="NCBI Taxonomy" id="426638"/>
    <lineage>
        <taxon>Eukaryota</taxon>
        <taxon>Sar</taxon>
        <taxon>Stramenopiles</taxon>
        <taxon>Ochrophyta</taxon>
        <taxon>Bacillariophyta</taxon>
        <taxon>Coscinodiscophyceae</taxon>
        <taxon>Chaetocerotophycidae</taxon>
        <taxon>Chaetocerotales</taxon>
        <taxon>Chaetocerotaceae</taxon>
        <taxon>Chaetoceros</taxon>
    </lineage>
</organism>
<dbReference type="InterPro" id="IPR024567">
    <property type="entry name" value="RNase_HII/HIII_dom"/>
</dbReference>
<comment type="caution">
    <text evidence="11">Lacks conserved residue(s) required for the propagation of feature annotation.</text>
</comment>
<dbReference type="Pfam" id="PF01351">
    <property type="entry name" value="RNase_HII"/>
    <property type="match status" value="1"/>
</dbReference>
<comment type="catalytic activity">
    <reaction evidence="1 12">
        <text>Endonucleolytic cleavage to 5'-phosphomonoester.</text>
        <dbReference type="EC" id="3.1.26.4"/>
    </reaction>
</comment>
<evidence type="ECO:0000256" key="6">
    <source>
        <dbReference type="ARBA" id="ARBA00022722"/>
    </source>
</evidence>
<dbReference type="InterPro" id="IPR036397">
    <property type="entry name" value="RNaseH_sf"/>
</dbReference>
<evidence type="ECO:0000256" key="4">
    <source>
        <dbReference type="ARBA" id="ARBA00007383"/>
    </source>
</evidence>
<dbReference type="GO" id="GO:0003723">
    <property type="term" value="F:RNA binding"/>
    <property type="evidence" value="ECO:0007669"/>
    <property type="project" value="UniProtKB-UniRule"/>
</dbReference>
<keyword evidence="8 12" id="KW-0255">Endonuclease</keyword>
<name>A0AAD3CXG7_9STRA</name>
<dbReference type="EMBL" id="BLLK01000046">
    <property type="protein sequence ID" value="GFH52926.1"/>
    <property type="molecule type" value="Genomic_DNA"/>
</dbReference>
<protein>
    <recommendedName>
        <fullName evidence="12">Ribonuclease</fullName>
        <ecNumber evidence="12">3.1.26.4</ecNumber>
    </recommendedName>
</protein>
<evidence type="ECO:0000313" key="15">
    <source>
        <dbReference type="Proteomes" id="UP001054902"/>
    </source>
</evidence>
<comment type="subcellular location">
    <subcellularLocation>
        <location evidence="3">Cytoplasm</location>
    </subcellularLocation>
</comment>
<dbReference type="NCBIfam" id="NF000595">
    <property type="entry name" value="PRK00015.1-3"/>
    <property type="match status" value="1"/>
</dbReference>
<keyword evidence="15" id="KW-1185">Reference proteome</keyword>
<dbReference type="SUPFAM" id="SSF53098">
    <property type="entry name" value="Ribonuclease H-like"/>
    <property type="match status" value="1"/>
</dbReference>
<keyword evidence="6 12" id="KW-0540">Nuclease</keyword>
<gene>
    <name evidence="14" type="ORF">CTEN210_09402</name>
</gene>
<evidence type="ECO:0000256" key="9">
    <source>
        <dbReference type="ARBA" id="ARBA00022801"/>
    </source>
</evidence>
<keyword evidence="5" id="KW-0963">Cytoplasm</keyword>
<evidence type="ECO:0000256" key="12">
    <source>
        <dbReference type="RuleBase" id="RU003515"/>
    </source>
</evidence>
<dbReference type="PANTHER" id="PTHR10954:SF23">
    <property type="entry name" value="RIBONUCLEASE"/>
    <property type="match status" value="1"/>
</dbReference>
<sequence>MVSSFYNIDPREANIKNLSLSSLKSSAFPVSRASSKTNEGKYEKQQYQNGYEYVIGTDDVGRGAIAGPILSASCCIHKDALENNLLDHVNDSKILSAQDRQEIFDQILESDIYFRCAERSPQQIDDSNIQKATMECFQESIQKLILEEELPLEKVYAVCDGKSTPKLVGSATPIPCRPMVDADQKIYTVSLASIIAKVTRDKLMCEAHEQWPEFNFKDNKGYRTREHVEAIHKYGPCPIHRMSFKALKHR</sequence>
<comment type="similarity">
    <text evidence="4 12">Belongs to the RNase HII family.</text>
</comment>
<dbReference type="EC" id="3.1.26.4" evidence="12"/>
<evidence type="ECO:0000256" key="10">
    <source>
        <dbReference type="ARBA" id="ARBA00023211"/>
    </source>
</evidence>
<evidence type="ECO:0000256" key="2">
    <source>
        <dbReference type="ARBA" id="ARBA00004065"/>
    </source>
</evidence>
<dbReference type="GO" id="GO:0046872">
    <property type="term" value="F:metal ion binding"/>
    <property type="evidence" value="ECO:0007669"/>
    <property type="project" value="UniProtKB-KW"/>
</dbReference>
<keyword evidence="7" id="KW-0479">Metal-binding</keyword>
<evidence type="ECO:0000259" key="13">
    <source>
        <dbReference type="PROSITE" id="PS51975"/>
    </source>
</evidence>